<evidence type="ECO:0000313" key="8">
    <source>
        <dbReference type="EMBL" id="CAF4182917.1"/>
    </source>
</evidence>
<dbReference type="EMBL" id="CAJNOW010013798">
    <property type="protein sequence ID" value="CAF1624458.1"/>
    <property type="molecule type" value="Genomic_DNA"/>
</dbReference>
<keyword evidence="12" id="KW-1185">Reference proteome</keyword>
<dbReference type="EMBL" id="CAJOBF010001253">
    <property type="protein sequence ID" value="CAF3930636.1"/>
    <property type="molecule type" value="Genomic_DNA"/>
</dbReference>
<evidence type="ECO:0000313" key="7">
    <source>
        <dbReference type="EMBL" id="CAF3930636.1"/>
    </source>
</evidence>
<evidence type="ECO:0000313" key="3">
    <source>
        <dbReference type="EMBL" id="CAF1624458.1"/>
    </source>
</evidence>
<dbReference type="AlphaFoldDB" id="A0A816Z3I9"/>
<proteinExistence type="predicted"/>
<name>A0A816Z3I9_9BILA</name>
<dbReference type="Proteomes" id="UP000663856">
    <property type="component" value="Unassembled WGS sequence"/>
</dbReference>
<dbReference type="Proteomes" id="UP000681967">
    <property type="component" value="Unassembled WGS sequence"/>
</dbReference>
<reference evidence="6" key="1">
    <citation type="submission" date="2021-02" db="EMBL/GenBank/DDBJ databases">
        <authorList>
            <person name="Nowell W R."/>
        </authorList>
    </citation>
    <scope>NUCLEOTIDE SEQUENCE</scope>
</reference>
<dbReference type="EMBL" id="CAJOBH010063526">
    <property type="protein sequence ID" value="CAF4436939.1"/>
    <property type="molecule type" value="Genomic_DNA"/>
</dbReference>
<feature type="signal peptide" evidence="1">
    <location>
        <begin position="1"/>
        <end position="26"/>
    </location>
</feature>
<evidence type="ECO:0000313" key="5">
    <source>
        <dbReference type="EMBL" id="CAF2171628.1"/>
    </source>
</evidence>
<dbReference type="EMBL" id="CAJNOV010008040">
    <property type="protein sequence ID" value="CAF1308642.1"/>
    <property type="molecule type" value="Genomic_DNA"/>
</dbReference>
<dbReference type="EMBL" id="CAJNRE010018930">
    <property type="protein sequence ID" value="CAF2184037.1"/>
    <property type="molecule type" value="Genomic_DNA"/>
</dbReference>
<gene>
    <name evidence="9" type="ORF">BYL167_LOCUS33145</name>
    <name evidence="2" type="ORF">CJN711_LOCUS17315</name>
    <name evidence="3" type="ORF">KQP761_LOCUS25114</name>
    <name evidence="6" type="ORF">MBJ925_LOCUS34515</name>
    <name evidence="8" type="ORF">OVN521_LOCUS25383</name>
    <name evidence="10" type="ORF">SMN809_LOCUS66199</name>
    <name evidence="7" type="ORF">UXM345_LOCUS12172</name>
    <name evidence="5" type="ORF">WKI299_LOCUS32977</name>
    <name evidence="4" type="ORF">XDN619_LOCUS1182</name>
</gene>
<evidence type="ECO:0000256" key="1">
    <source>
        <dbReference type="SAM" id="SignalP"/>
    </source>
</evidence>
<dbReference type="EMBL" id="CAJNRF010015363">
    <property type="protein sequence ID" value="CAF2171628.1"/>
    <property type="molecule type" value="Genomic_DNA"/>
</dbReference>
<keyword evidence="1" id="KW-0732">Signal</keyword>
<evidence type="ECO:0000313" key="11">
    <source>
        <dbReference type="Proteomes" id="UP000663824"/>
    </source>
</evidence>
<dbReference type="Proteomes" id="UP000663824">
    <property type="component" value="Unassembled WGS sequence"/>
</dbReference>
<dbReference type="Proteomes" id="UP000676336">
    <property type="component" value="Unassembled WGS sequence"/>
</dbReference>
<dbReference type="Proteomes" id="UP000663842">
    <property type="component" value="Unassembled WGS sequence"/>
</dbReference>
<dbReference type="EMBL" id="CAJNRG010000059">
    <property type="protein sequence ID" value="CAF1957266.1"/>
    <property type="molecule type" value="Genomic_DNA"/>
</dbReference>
<dbReference type="EMBL" id="CAJOBI010312869">
    <property type="protein sequence ID" value="CAF5172503.1"/>
    <property type="molecule type" value="Genomic_DNA"/>
</dbReference>
<accession>A0A816Z3I9</accession>
<evidence type="ECO:0000313" key="9">
    <source>
        <dbReference type="EMBL" id="CAF4436939.1"/>
    </source>
</evidence>
<dbReference type="Proteomes" id="UP000663866">
    <property type="component" value="Unassembled WGS sequence"/>
</dbReference>
<dbReference type="Proteomes" id="UP000663834">
    <property type="component" value="Unassembled WGS sequence"/>
</dbReference>
<protein>
    <submittedName>
        <fullName evidence="6">Uncharacterized protein</fullName>
    </submittedName>
</protein>
<evidence type="ECO:0000313" key="12">
    <source>
        <dbReference type="Proteomes" id="UP000663866"/>
    </source>
</evidence>
<evidence type="ECO:0000313" key="6">
    <source>
        <dbReference type="EMBL" id="CAF2184037.1"/>
    </source>
</evidence>
<evidence type="ECO:0000313" key="10">
    <source>
        <dbReference type="EMBL" id="CAF5172503.1"/>
    </source>
</evidence>
<dbReference type="EMBL" id="CAJOBG010006306">
    <property type="protein sequence ID" value="CAF4182917.1"/>
    <property type="molecule type" value="Genomic_DNA"/>
</dbReference>
<sequence>MTSKNISNRLLHVSVLLALTFVLVVSTTSEEEKYLKPYGDSCTNSTLMRTRAEGLGVYYEDPCLGVGCGFFRPECRLCWIDPKAPGRMDRPVLASVDDTH</sequence>
<dbReference type="Proteomes" id="UP000663855">
    <property type="component" value="Unassembled WGS sequence"/>
</dbReference>
<feature type="chain" id="PRO_5036231011" evidence="1">
    <location>
        <begin position="27"/>
        <end position="100"/>
    </location>
</feature>
<organism evidence="6 11">
    <name type="scientific">Rotaria magnacalcarata</name>
    <dbReference type="NCBI Taxonomy" id="392030"/>
    <lineage>
        <taxon>Eukaryota</taxon>
        <taxon>Metazoa</taxon>
        <taxon>Spiralia</taxon>
        <taxon>Gnathifera</taxon>
        <taxon>Rotifera</taxon>
        <taxon>Eurotatoria</taxon>
        <taxon>Bdelloidea</taxon>
        <taxon>Philodinida</taxon>
        <taxon>Philodinidae</taxon>
        <taxon>Rotaria</taxon>
    </lineage>
</organism>
<evidence type="ECO:0000313" key="2">
    <source>
        <dbReference type="EMBL" id="CAF1308642.1"/>
    </source>
</evidence>
<evidence type="ECO:0000313" key="4">
    <source>
        <dbReference type="EMBL" id="CAF1957266.1"/>
    </source>
</evidence>
<comment type="caution">
    <text evidence="6">The sequence shown here is derived from an EMBL/GenBank/DDBJ whole genome shotgun (WGS) entry which is preliminary data.</text>
</comment>
<dbReference type="Proteomes" id="UP000663887">
    <property type="component" value="Unassembled WGS sequence"/>
</dbReference>